<feature type="domain" description="C2H2-type" evidence="2">
    <location>
        <begin position="313"/>
        <end position="336"/>
    </location>
</feature>
<feature type="compositionally biased region" description="Basic and acidic residues" evidence="1">
    <location>
        <begin position="1"/>
        <end position="31"/>
    </location>
</feature>
<dbReference type="OrthoDB" id="407106at2759"/>
<protein>
    <recommendedName>
        <fullName evidence="2">C2H2-type domain-containing protein</fullName>
    </recommendedName>
</protein>
<name>A0A0C2J9K8_THEKT</name>
<gene>
    <name evidence="3" type="ORF">RF11_04099</name>
</gene>
<organism evidence="3 4">
    <name type="scientific">Thelohanellus kitauei</name>
    <name type="common">Myxosporean</name>
    <dbReference type="NCBI Taxonomy" id="669202"/>
    <lineage>
        <taxon>Eukaryota</taxon>
        <taxon>Metazoa</taxon>
        <taxon>Cnidaria</taxon>
        <taxon>Myxozoa</taxon>
        <taxon>Myxosporea</taxon>
        <taxon>Bivalvulida</taxon>
        <taxon>Platysporina</taxon>
        <taxon>Myxobolidae</taxon>
        <taxon>Thelohanellus</taxon>
    </lineage>
</organism>
<dbReference type="Gene3D" id="3.30.160.60">
    <property type="entry name" value="Classic Zinc Finger"/>
    <property type="match status" value="1"/>
</dbReference>
<reference evidence="3 4" key="1">
    <citation type="journal article" date="2014" name="Genome Biol. Evol.">
        <title>The genome of the myxosporean Thelohanellus kitauei shows adaptations to nutrient acquisition within its fish host.</title>
        <authorList>
            <person name="Yang Y."/>
            <person name="Xiong J."/>
            <person name="Zhou Z."/>
            <person name="Huo F."/>
            <person name="Miao W."/>
            <person name="Ran C."/>
            <person name="Liu Y."/>
            <person name="Zhang J."/>
            <person name="Feng J."/>
            <person name="Wang M."/>
            <person name="Wang M."/>
            <person name="Wang L."/>
            <person name="Yao B."/>
        </authorList>
    </citation>
    <scope>NUCLEOTIDE SEQUENCE [LARGE SCALE GENOMIC DNA]</scope>
    <source>
        <strain evidence="3">Wuqing</strain>
    </source>
</reference>
<feature type="domain" description="C2H2-type" evidence="2">
    <location>
        <begin position="253"/>
        <end position="277"/>
    </location>
</feature>
<keyword evidence="4" id="KW-1185">Reference proteome</keyword>
<sequence>MSEEETTMKEEKMENEKQIEENVSSTEEKAESSVGSEVCYGITSTEEEAEPTLGSDVSPVIGSDIGRLSSESIYHGVPVVPIEDLRIGRDSSVEIQEDRIDTSVTGNFERKRRWMHYNPGYEFSCQNYLCRDPVWCSHNEPINEVSGYFWEREEYGMYSNETGGYISSAQPMYNQDLTSPYQSAINNPSFYPNNFYMRSQPSLSTNATHPIENYGSFHHQPIDHHPIYPHLIYDQPTYPERVVRRETPQQPIFQCPYEDCTLEYHKQRHLDLHIISHTHCSQFARDPIPKETFTCPFTNIPNIEVPYTGIPSFVCDLCPYKCEFLSELEAHKSLFHKIL</sequence>
<accession>A0A0C2J9K8</accession>
<proteinExistence type="predicted"/>
<evidence type="ECO:0000256" key="1">
    <source>
        <dbReference type="SAM" id="MobiDB-lite"/>
    </source>
</evidence>
<evidence type="ECO:0000259" key="2">
    <source>
        <dbReference type="SMART" id="SM00355"/>
    </source>
</evidence>
<dbReference type="AlphaFoldDB" id="A0A0C2J9K8"/>
<evidence type="ECO:0000313" key="3">
    <source>
        <dbReference type="EMBL" id="KII65828.1"/>
    </source>
</evidence>
<dbReference type="InterPro" id="IPR013087">
    <property type="entry name" value="Znf_C2H2_type"/>
</dbReference>
<dbReference type="Proteomes" id="UP000031668">
    <property type="component" value="Unassembled WGS sequence"/>
</dbReference>
<dbReference type="SMART" id="SM00355">
    <property type="entry name" value="ZnF_C2H2"/>
    <property type="match status" value="2"/>
</dbReference>
<feature type="region of interest" description="Disordered" evidence="1">
    <location>
        <begin position="1"/>
        <end position="38"/>
    </location>
</feature>
<dbReference type="EMBL" id="JWZT01003712">
    <property type="protein sequence ID" value="KII65828.1"/>
    <property type="molecule type" value="Genomic_DNA"/>
</dbReference>
<comment type="caution">
    <text evidence="3">The sequence shown here is derived from an EMBL/GenBank/DDBJ whole genome shotgun (WGS) entry which is preliminary data.</text>
</comment>
<evidence type="ECO:0000313" key="4">
    <source>
        <dbReference type="Proteomes" id="UP000031668"/>
    </source>
</evidence>